<dbReference type="OrthoDB" id="19653at2759"/>
<keyword evidence="2" id="KW-1185">Reference proteome</keyword>
<evidence type="ECO:0000313" key="1">
    <source>
        <dbReference type="EMBL" id="KAF2845264.1"/>
    </source>
</evidence>
<dbReference type="Gene3D" id="3.40.50.1820">
    <property type="entry name" value="alpha/beta hydrolase"/>
    <property type="match status" value="1"/>
</dbReference>
<reference evidence="1" key="1">
    <citation type="submission" date="2020-01" db="EMBL/GenBank/DDBJ databases">
        <authorList>
            <consortium name="DOE Joint Genome Institute"/>
            <person name="Haridas S."/>
            <person name="Albert R."/>
            <person name="Binder M."/>
            <person name="Bloem J."/>
            <person name="Labutti K."/>
            <person name="Salamov A."/>
            <person name="Andreopoulos B."/>
            <person name="Baker S.E."/>
            <person name="Barry K."/>
            <person name="Bills G."/>
            <person name="Bluhm B.H."/>
            <person name="Cannon C."/>
            <person name="Castanera R."/>
            <person name="Culley D.E."/>
            <person name="Daum C."/>
            <person name="Ezra D."/>
            <person name="Gonzalez J.B."/>
            <person name="Henrissat B."/>
            <person name="Kuo A."/>
            <person name="Liang C."/>
            <person name="Lipzen A."/>
            <person name="Lutzoni F."/>
            <person name="Magnuson J."/>
            <person name="Mondo S."/>
            <person name="Nolan M."/>
            <person name="Ohm R."/>
            <person name="Pangilinan J."/>
            <person name="Park H.-J."/>
            <person name="Ramirez L."/>
            <person name="Alfaro M."/>
            <person name="Sun H."/>
            <person name="Tritt A."/>
            <person name="Yoshinaga Y."/>
            <person name="Zwiers L.-H."/>
            <person name="Turgeon B.G."/>
            <person name="Goodwin S.B."/>
            <person name="Spatafora J.W."/>
            <person name="Crous P.W."/>
            <person name="Grigoriev I.V."/>
        </authorList>
    </citation>
    <scope>NUCLEOTIDE SEQUENCE</scope>
    <source>
        <strain evidence="1">IPT5</strain>
    </source>
</reference>
<proteinExistence type="predicted"/>
<protein>
    <submittedName>
        <fullName evidence="1">Uncharacterized protein</fullName>
    </submittedName>
</protein>
<dbReference type="Proteomes" id="UP000799423">
    <property type="component" value="Unassembled WGS sequence"/>
</dbReference>
<accession>A0A6A7ARB1</accession>
<gene>
    <name evidence="1" type="ORF">T440DRAFT_545264</name>
</gene>
<dbReference type="SUPFAM" id="SSF53474">
    <property type="entry name" value="alpha/beta-Hydrolases"/>
    <property type="match status" value="1"/>
</dbReference>
<name>A0A6A7ARB1_9PLEO</name>
<dbReference type="InterPro" id="IPR029058">
    <property type="entry name" value="AB_hydrolase_fold"/>
</dbReference>
<organism evidence="1 2">
    <name type="scientific">Plenodomus tracheiphilus IPT5</name>
    <dbReference type="NCBI Taxonomy" id="1408161"/>
    <lineage>
        <taxon>Eukaryota</taxon>
        <taxon>Fungi</taxon>
        <taxon>Dikarya</taxon>
        <taxon>Ascomycota</taxon>
        <taxon>Pezizomycotina</taxon>
        <taxon>Dothideomycetes</taxon>
        <taxon>Pleosporomycetidae</taxon>
        <taxon>Pleosporales</taxon>
        <taxon>Pleosporineae</taxon>
        <taxon>Leptosphaeriaceae</taxon>
        <taxon>Plenodomus</taxon>
    </lineage>
</organism>
<evidence type="ECO:0000313" key="2">
    <source>
        <dbReference type="Proteomes" id="UP000799423"/>
    </source>
</evidence>
<dbReference type="EMBL" id="MU006350">
    <property type="protein sequence ID" value="KAF2845264.1"/>
    <property type="molecule type" value="Genomic_DNA"/>
</dbReference>
<sequence length="491" mass="55360">MHLTLPDAVLLQLRYFNLIGDDHEFHRKVALVDLELGIVRSLPSIPEEFDAVCHKYGLNEKSHPTAELALTTGMRCYYRLSSQILLFRQYANQIKGAVAKLPGRTDEAWKDAVVDLVTACNPTEFFERKQSYLETELNISRLQSLHIHRFQYKTVCAEDGTRIQNCLDAVNHDLRHKSLPTIESPLPLYGYVFVSRRLHDALLAGQQKRQVVILLGIGGGGNVTGDPTDAAWQPQAIIDALESYDVVYSMPQRRVMPESSGLHMLQDHEDYLQYMTASEGGFVGDLDSAYPGVKFRTKFLLTAESAGAHIGVRWLRYHPELFAGAYFRSALFDAYRRNPGMYMHRVVDTKEAASIVCRIFRACNNWEGELPPAKSRRSPVGQAAAYIMSVTRTWECRWDAELGMQILESAAGCQPVTCPILMTHGSDDTKSPFSRVLHATNLMRAVLSTDVTLVKLGGEDHCPDYDWPLDDVRLACLKVWLSKVLDHDEMI</sequence>
<dbReference type="AlphaFoldDB" id="A0A6A7ARB1"/>